<protein>
    <recommendedName>
        <fullName evidence="3">histidine kinase</fullName>
        <ecNumber evidence="3">2.7.13.3</ecNumber>
    </recommendedName>
</protein>
<dbReference type="SMART" id="SM00388">
    <property type="entry name" value="HisKA"/>
    <property type="match status" value="1"/>
</dbReference>
<evidence type="ECO:0000256" key="11">
    <source>
        <dbReference type="ARBA" id="ARBA00022989"/>
    </source>
</evidence>
<dbReference type="CDD" id="cd12913">
    <property type="entry name" value="PDC1_MCP_like"/>
    <property type="match status" value="1"/>
</dbReference>
<evidence type="ECO:0000313" key="15">
    <source>
        <dbReference type="EMBL" id="TCZ75870.1"/>
    </source>
</evidence>
<dbReference type="InterPro" id="IPR005467">
    <property type="entry name" value="His_kinase_dom"/>
</dbReference>
<keyword evidence="9" id="KW-0418">Kinase</keyword>
<dbReference type="SMART" id="SM00387">
    <property type="entry name" value="HATPase_c"/>
    <property type="match status" value="1"/>
</dbReference>
<feature type="domain" description="Histidine kinase" evidence="14">
    <location>
        <begin position="404"/>
        <end position="608"/>
    </location>
</feature>
<dbReference type="Pfam" id="PF22673">
    <property type="entry name" value="MCP-like_PDC_1"/>
    <property type="match status" value="1"/>
</dbReference>
<dbReference type="SUPFAM" id="SSF47384">
    <property type="entry name" value="Homodimeric domain of signal transducing histidine kinase"/>
    <property type="match status" value="1"/>
</dbReference>
<evidence type="ECO:0000256" key="12">
    <source>
        <dbReference type="ARBA" id="ARBA00023012"/>
    </source>
</evidence>
<dbReference type="InterPro" id="IPR036890">
    <property type="entry name" value="HATPase_C_sf"/>
</dbReference>
<keyword evidence="16" id="KW-1185">Reference proteome</keyword>
<keyword evidence="6" id="KW-0808">Transferase</keyword>
<dbReference type="PRINTS" id="PR00344">
    <property type="entry name" value="BCTRLSENSOR"/>
</dbReference>
<evidence type="ECO:0000256" key="4">
    <source>
        <dbReference type="ARBA" id="ARBA00022475"/>
    </source>
</evidence>
<evidence type="ECO:0000256" key="1">
    <source>
        <dbReference type="ARBA" id="ARBA00000085"/>
    </source>
</evidence>
<evidence type="ECO:0000256" key="2">
    <source>
        <dbReference type="ARBA" id="ARBA00004651"/>
    </source>
</evidence>
<dbReference type="InterPro" id="IPR036097">
    <property type="entry name" value="HisK_dim/P_sf"/>
</dbReference>
<keyword evidence="10" id="KW-0067">ATP-binding</keyword>
<dbReference type="InterPro" id="IPR004358">
    <property type="entry name" value="Sig_transdc_His_kin-like_C"/>
</dbReference>
<evidence type="ECO:0000256" key="7">
    <source>
        <dbReference type="ARBA" id="ARBA00022692"/>
    </source>
</evidence>
<dbReference type="GO" id="GO:0005886">
    <property type="term" value="C:plasma membrane"/>
    <property type="evidence" value="ECO:0007669"/>
    <property type="project" value="UniProtKB-SubCell"/>
</dbReference>
<dbReference type="Gene3D" id="3.30.450.20">
    <property type="entry name" value="PAS domain"/>
    <property type="match status" value="1"/>
</dbReference>
<dbReference type="GO" id="GO:0005524">
    <property type="term" value="F:ATP binding"/>
    <property type="evidence" value="ECO:0007669"/>
    <property type="project" value="UniProtKB-KW"/>
</dbReference>
<feature type="transmembrane region" description="Helical" evidence="13">
    <location>
        <begin position="13"/>
        <end position="30"/>
    </location>
</feature>
<evidence type="ECO:0000313" key="16">
    <source>
        <dbReference type="Proteomes" id="UP000295418"/>
    </source>
</evidence>
<dbReference type="InterPro" id="IPR029151">
    <property type="entry name" value="Sensor-like_sf"/>
</dbReference>
<evidence type="ECO:0000256" key="5">
    <source>
        <dbReference type="ARBA" id="ARBA00022553"/>
    </source>
</evidence>
<evidence type="ECO:0000256" key="6">
    <source>
        <dbReference type="ARBA" id="ARBA00022679"/>
    </source>
</evidence>
<dbReference type="SUPFAM" id="SSF103190">
    <property type="entry name" value="Sensory domain-like"/>
    <property type="match status" value="1"/>
</dbReference>
<dbReference type="InterPro" id="IPR003594">
    <property type="entry name" value="HATPase_dom"/>
</dbReference>
<comment type="subcellular location">
    <subcellularLocation>
        <location evidence="2">Cell membrane</location>
        <topology evidence="2">Multi-pass membrane protein</topology>
    </subcellularLocation>
</comment>
<keyword evidence="12" id="KW-0902">Two-component regulatory system</keyword>
<dbReference type="EC" id="2.7.13.3" evidence="3"/>
<sequence>MRRSLKWQLSIPIMLWTFLVLLIINLLTVWELRADHLKASEANRMNQIKMYAEQIDNQFSIHKQAVETYGRIISNIYSSNTDIRTNIDALTKIMIENHDPNVFGYWFAANSLYTGQGPFVAWYGVKNGKLMTYYEIADLDPSRVENQDNPNFVYYWGPQKSGKTTISEVYQDQTLQENIISISTPIYDNNHLLMGVAGLDIALDQLQNIMNRIELNMDGYTLLTTSNGNHAFTPSYPFVNDQENIIINSDADFQAIYANIRDTKELIQNVNFRGEPTYFFSTVLPYSQWKIVSIISEKDLIKGYYTTFKITIYLNILLLVLSFFINVWWINHKAVLPLNQLIRESNKTLQPNDDYSVLPKTNNEITQLVTVVNEMNNKLIQNLDLENKLKRISSLHTVGEMAASISHEIRNPLTTIRGFLQILRNKQEYQTDRVYFDTMIEEVTRANNIITEYLSLAQDKYSELTLQDLNGIIRTIHPLMQANANANNQSVLLQLEAIPLIYLDDKEIRQLLHNLIRNGLESMNEGGVLTIRTYTKNAYVVLSIQDQGTGIPPEIIKQLGTPFMTTKETGTGLGLPVCYNIAKRHNAVIQVDTSSEGTTFHIHFPIIKQSSSP</sequence>
<evidence type="ECO:0000256" key="3">
    <source>
        <dbReference type="ARBA" id="ARBA00012438"/>
    </source>
</evidence>
<evidence type="ECO:0000256" key="10">
    <source>
        <dbReference type="ARBA" id="ARBA00022840"/>
    </source>
</evidence>
<organism evidence="15 16">
    <name type="scientific">Paenibacillus albiflavus</name>
    <dbReference type="NCBI Taxonomy" id="2545760"/>
    <lineage>
        <taxon>Bacteria</taxon>
        <taxon>Bacillati</taxon>
        <taxon>Bacillota</taxon>
        <taxon>Bacilli</taxon>
        <taxon>Bacillales</taxon>
        <taxon>Paenibacillaceae</taxon>
        <taxon>Paenibacillus</taxon>
    </lineage>
</organism>
<gene>
    <name evidence="15" type="ORF">E0485_15970</name>
</gene>
<dbReference type="PANTHER" id="PTHR43065">
    <property type="entry name" value="SENSOR HISTIDINE KINASE"/>
    <property type="match status" value="1"/>
</dbReference>
<keyword evidence="13" id="KW-0472">Membrane</keyword>
<keyword evidence="5" id="KW-0597">Phosphoprotein</keyword>
<comment type="catalytic activity">
    <reaction evidence="1">
        <text>ATP + protein L-histidine = ADP + protein N-phospho-L-histidine.</text>
        <dbReference type="EC" id="2.7.13.3"/>
    </reaction>
</comment>
<keyword evidence="8" id="KW-0547">Nucleotide-binding</keyword>
<evidence type="ECO:0000256" key="13">
    <source>
        <dbReference type="SAM" id="Phobius"/>
    </source>
</evidence>
<dbReference type="PROSITE" id="PS50109">
    <property type="entry name" value="HIS_KIN"/>
    <property type="match status" value="1"/>
</dbReference>
<dbReference type="GO" id="GO:0000155">
    <property type="term" value="F:phosphorelay sensor kinase activity"/>
    <property type="evidence" value="ECO:0007669"/>
    <property type="project" value="InterPro"/>
</dbReference>
<dbReference type="OrthoDB" id="9759607at2"/>
<dbReference type="CDD" id="cd00082">
    <property type="entry name" value="HisKA"/>
    <property type="match status" value="1"/>
</dbReference>
<keyword evidence="11 13" id="KW-1133">Transmembrane helix</keyword>
<keyword evidence="4" id="KW-1003">Cell membrane</keyword>
<evidence type="ECO:0000259" key="14">
    <source>
        <dbReference type="PROSITE" id="PS50109"/>
    </source>
</evidence>
<dbReference type="Pfam" id="PF02518">
    <property type="entry name" value="HATPase_c"/>
    <property type="match status" value="1"/>
</dbReference>
<reference evidence="15 16" key="1">
    <citation type="submission" date="2019-03" db="EMBL/GenBank/DDBJ databases">
        <authorList>
            <person name="Kim M.K.M."/>
        </authorList>
    </citation>
    <scope>NUCLEOTIDE SEQUENCE [LARGE SCALE GENOMIC DNA]</scope>
    <source>
        <strain evidence="15 16">18JY21-1</strain>
    </source>
</reference>
<dbReference type="InterPro" id="IPR003661">
    <property type="entry name" value="HisK_dim/P_dom"/>
</dbReference>
<proteinExistence type="predicted"/>
<dbReference type="AlphaFoldDB" id="A0A4R4EAD3"/>
<name>A0A4R4EAD3_9BACL</name>
<keyword evidence="7 13" id="KW-0812">Transmembrane</keyword>
<dbReference type="PANTHER" id="PTHR43065:SF46">
    <property type="entry name" value="C4-DICARBOXYLATE TRANSPORT SENSOR PROTEIN DCTB"/>
    <property type="match status" value="1"/>
</dbReference>
<dbReference type="Gene3D" id="1.10.287.130">
    <property type="match status" value="1"/>
</dbReference>
<dbReference type="Gene3D" id="3.30.565.10">
    <property type="entry name" value="Histidine kinase-like ATPase, C-terminal domain"/>
    <property type="match status" value="1"/>
</dbReference>
<dbReference type="Pfam" id="PF00512">
    <property type="entry name" value="HisKA"/>
    <property type="match status" value="1"/>
</dbReference>
<comment type="caution">
    <text evidence="15">The sequence shown here is derived from an EMBL/GenBank/DDBJ whole genome shotgun (WGS) entry which is preliminary data.</text>
</comment>
<evidence type="ECO:0000256" key="9">
    <source>
        <dbReference type="ARBA" id="ARBA00022777"/>
    </source>
</evidence>
<dbReference type="Proteomes" id="UP000295418">
    <property type="component" value="Unassembled WGS sequence"/>
</dbReference>
<dbReference type="RefSeq" id="WP_132419059.1">
    <property type="nucleotide sequence ID" value="NZ_SKFG01000016.1"/>
</dbReference>
<feature type="transmembrane region" description="Helical" evidence="13">
    <location>
        <begin position="310"/>
        <end position="330"/>
    </location>
</feature>
<evidence type="ECO:0000256" key="8">
    <source>
        <dbReference type="ARBA" id="ARBA00022741"/>
    </source>
</evidence>
<accession>A0A4R4EAD3</accession>
<dbReference type="EMBL" id="SKFG01000016">
    <property type="protein sequence ID" value="TCZ75870.1"/>
    <property type="molecule type" value="Genomic_DNA"/>
</dbReference>
<dbReference type="Gene3D" id="6.10.340.10">
    <property type="match status" value="1"/>
</dbReference>
<dbReference type="SUPFAM" id="SSF55874">
    <property type="entry name" value="ATPase domain of HSP90 chaperone/DNA topoisomerase II/histidine kinase"/>
    <property type="match status" value="1"/>
</dbReference>